<evidence type="ECO:0000256" key="10">
    <source>
        <dbReference type="ARBA" id="ARBA00022741"/>
    </source>
</evidence>
<organism evidence="15 16">
    <name type="scientific">Psychromonas arctica</name>
    <dbReference type="NCBI Taxonomy" id="168275"/>
    <lineage>
        <taxon>Bacteria</taxon>
        <taxon>Pseudomonadati</taxon>
        <taxon>Pseudomonadota</taxon>
        <taxon>Gammaproteobacteria</taxon>
        <taxon>Alteromonadales</taxon>
        <taxon>Psychromonadaceae</taxon>
        <taxon>Psychromonas</taxon>
    </lineage>
</organism>
<evidence type="ECO:0000256" key="3">
    <source>
        <dbReference type="ARBA" id="ARBA00001522"/>
    </source>
</evidence>
<dbReference type="GO" id="GO:0008820">
    <property type="term" value="F:cobinamide phosphate guanylyltransferase activity"/>
    <property type="evidence" value="ECO:0007669"/>
    <property type="project" value="UniProtKB-EC"/>
</dbReference>
<evidence type="ECO:0000256" key="11">
    <source>
        <dbReference type="ARBA" id="ARBA00022777"/>
    </source>
</evidence>
<keyword evidence="12 14" id="KW-0067">ATP-binding</keyword>
<dbReference type="InterPro" id="IPR027417">
    <property type="entry name" value="P-loop_NTPase"/>
</dbReference>
<keyword evidence="13 14" id="KW-0342">GTP-binding</keyword>
<dbReference type="EC" id="2.7.7.62" evidence="14"/>
<keyword evidence="15" id="KW-0548">Nucleotidyltransferase</keyword>
<comment type="pathway">
    <text evidence="5 14">Cofactor biosynthesis; adenosylcobalamin biosynthesis; adenosylcobalamin from cob(II)yrinate a,c-diamide: step 6/7.</text>
</comment>
<comment type="caution">
    <text evidence="15">The sequence shown here is derived from an EMBL/GenBank/DDBJ whole genome shotgun (WGS) entry which is preliminary data.</text>
</comment>
<dbReference type="PANTHER" id="PTHR34848">
    <property type="match status" value="1"/>
</dbReference>
<dbReference type="Pfam" id="PF02283">
    <property type="entry name" value="CobU"/>
    <property type="match status" value="1"/>
</dbReference>
<evidence type="ECO:0000256" key="14">
    <source>
        <dbReference type="PIRNR" id="PIRNR006135"/>
    </source>
</evidence>
<comment type="catalytic activity">
    <reaction evidence="1 14">
        <text>adenosylcob(III)inamide + ATP = adenosylcob(III)inamide phosphate + ADP + H(+)</text>
        <dbReference type="Rhea" id="RHEA:15769"/>
        <dbReference type="ChEBI" id="CHEBI:2480"/>
        <dbReference type="ChEBI" id="CHEBI:15378"/>
        <dbReference type="ChEBI" id="CHEBI:30616"/>
        <dbReference type="ChEBI" id="CHEBI:58502"/>
        <dbReference type="ChEBI" id="CHEBI:456216"/>
        <dbReference type="EC" id="2.7.1.156"/>
    </reaction>
</comment>
<evidence type="ECO:0000313" key="15">
    <source>
        <dbReference type="EMBL" id="MEL0659444.1"/>
    </source>
</evidence>
<keyword evidence="10 14" id="KW-0547">Nucleotide-binding</keyword>
<dbReference type="EMBL" id="JBAKBA010000020">
    <property type="protein sequence ID" value="MEL0659444.1"/>
    <property type="molecule type" value="Genomic_DNA"/>
</dbReference>
<keyword evidence="9 14" id="KW-0808">Transferase</keyword>
<proteinExistence type="inferred from homology"/>
<reference evidence="15 16" key="1">
    <citation type="submission" date="2024-02" db="EMBL/GenBank/DDBJ databases">
        <title>Bacteria isolated from the canopy kelp, Nereocystis luetkeana.</title>
        <authorList>
            <person name="Pfister C.A."/>
            <person name="Younker I.T."/>
            <person name="Light S.H."/>
        </authorList>
    </citation>
    <scope>NUCLEOTIDE SEQUENCE [LARGE SCALE GENOMIC DNA]</scope>
    <source>
        <strain evidence="15 16">TI.2.07</strain>
    </source>
</reference>
<dbReference type="PANTHER" id="PTHR34848:SF1">
    <property type="entry name" value="BIFUNCTIONAL ADENOSYLCOBALAMIN BIOSYNTHESIS PROTEIN COBU"/>
    <property type="match status" value="1"/>
</dbReference>
<dbReference type="PIRSF" id="PIRSF006135">
    <property type="entry name" value="CobU"/>
    <property type="match status" value="1"/>
</dbReference>
<dbReference type="Gene3D" id="3.40.50.300">
    <property type="entry name" value="P-loop containing nucleotide triphosphate hydrolases"/>
    <property type="match status" value="1"/>
</dbReference>
<comment type="similarity">
    <text evidence="7 14">Belongs to the CobU/CobP family.</text>
</comment>
<name>A0ABU9HC26_9GAMM</name>
<comment type="catalytic activity">
    <reaction evidence="3">
        <text>adenosylcob(III)inamide + GTP = adenosylcob(III)inamide phosphate + GDP + H(+)</text>
        <dbReference type="Rhea" id="RHEA:15765"/>
        <dbReference type="ChEBI" id="CHEBI:2480"/>
        <dbReference type="ChEBI" id="CHEBI:15378"/>
        <dbReference type="ChEBI" id="CHEBI:37565"/>
        <dbReference type="ChEBI" id="CHEBI:58189"/>
        <dbReference type="ChEBI" id="CHEBI:58502"/>
        <dbReference type="EC" id="2.7.1.156"/>
    </reaction>
</comment>
<comment type="catalytic activity">
    <reaction evidence="2 14">
        <text>adenosylcob(III)inamide phosphate + GTP + H(+) = adenosylcob(III)inamide-GDP + diphosphate</text>
        <dbReference type="Rhea" id="RHEA:22712"/>
        <dbReference type="ChEBI" id="CHEBI:15378"/>
        <dbReference type="ChEBI" id="CHEBI:33019"/>
        <dbReference type="ChEBI" id="CHEBI:37565"/>
        <dbReference type="ChEBI" id="CHEBI:58502"/>
        <dbReference type="ChEBI" id="CHEBI:60487"/>
        <dbReference type="EC" id="2.7.7.62"/>
    </reaction>
</comment>
<keyword evidence="8 14" id="KW-0169">Cobalamin biosynthesis</keyword>
<evidence type="ECO:0000256" key="7">
    <source>
        <dbReference type="ARBA" id="ARBA00007490"/>
    </source>
</evidence>
<dbReference type="EC" id="2.7.1.156" evidence="14"/>
<dbReference type="InterPro" id="IPR003203">
    <property type="entry name" value="CobU/CobP"/>
</dbReference>
<gene>
    <name evidence="15" type="ORF">V6255_09875</name>
</gene>
<evidence type="ECO:0000256" key="12">
    <source>
        <dbReference type="ARBA" id="ARBA00022840"/>
    </source>
</evidence>
<evidence type="ECO:0000256" key="9">
    <source>
        <dbReference type="ARBA" id="ARBA00022679"/>
    </source>
</evidence>
<evidence type="ECO:0000313" key="16">
    <source>
        <dbReference type="Proteomes" id="UP001366060"/>
    </source>
</evidence>
<evidence type="ECO:0000256" key="2">
    <source>
        <dbReference type="ARBA" id="ARBA00000711"/>
    </source>
</evidence>
<dbReference type="GO" id="GO:0043752">
    <property type="term" value="F:adenosylcobinamide kinase activity"/>
    <property type="evidence" value="ECO:0007669"/>
    <property type="project" value="UniProtKB-EC"/>
</dbReference>
<comment type="pathway">
    <text evidence="6 14">Cofactor biosynthesis; adenosylcobalamin biosynthesis; adenosylcobalamin from cob(II)yrinate a,c-diamide: step 5/7.</text>
</comment>
<dbReference type="SUPFAM" id="SSF52540">
    <property type="entry name" value="P-loop containing nucleoside triphosphate hydrolases"/>
    <property type="match status" value="1"/>
</dbReference>
<keyword evidence="11 14" id="KW-0418">Kinase</keyword>
<sequence>MIQLFIGGVRSGKSAAAETLLIERVKSHSLKPVYIATSVAFGDETIERIEKHKQSRQAQFELPISTYELDYQQVDLLSVLKSLNSPENIVLIECLSTWVGWYLCLDNSLQQNLTIMEQQQASLLSFLTTTKCDVIIVTGEVGCGLIGETPLQRRYADKLGELNQKVAALSEHVFLVTAGIKQTLK</sequence>
<evidence type="ECO:0000256" key="1">
    <source>
        <dbReference type="ARBA" id="ARBA00000312"/>
    </source>
</evidence>
<evidence type="ECO:0000256" key="13">
    <source>
        <dbReference type="ARBA" id="ARBA00023134"/>
    </source>
</evidence>
<accession>A0ABU9HC26</accession>
<comment type="function">
    <text evidence="4 14">Catalyzes ATP-dependent phosphorylation of adenosylcobinamide and addition of GMP to adenosylcobinamide phosphate.</text>
</comment>
<dbReference type="CDD" id="cd00544">
    <property type="entry name" value="CobU"/>
    <property type="match status" value="1"/>
</dbReference>
<evidence type="ECO:0000256" key="5">
    <source>
        <dbReference type="ARBA" id="ARBA00004692"/>
    </source>
</evidence>
<evidence type="ECO:0000256" key="6">
    <source>
        <dbReference type="ARBA" id="ARBA00005159"/>
    </source>
</evidence>
<dbReference type="Proteomes" id="UP001366060">
    <property type="component" value="Unassembled WGS sequence"/>
</dbReference>
<keyword evidence="16" id="KW-1185">Reference proteome</keyword>
<protein>
    <recommendedName>
        <fullName evidence="14">Bifunctional adenosylcobalamin biosynthesis protein</fullName>
        <ecNumber evidence="14">2.7.1.156</ecNumber>
        <ecNumber evidence="14">2.7.7.62</ecNumber>
    </recommendedName>
</protein>
<evidence type="ECO:0000256" key="4">
    <source>
        <dbReference type="ARBA" id="ARBA00003889"/>
    </source>
</evidence>
<evidence type="ECO:0000256" key="8">
    <source>
        <dbReference type="ARBA" id="ARBA00022573"/>
    </source>
</evidence>
<dbReference type="RefSeq" id="WP_341627997.1">
    <property type="nucleotide sequence ID" value="NZ_JBAKBA010000020.1"/>
</dbReference>